<evidence type="ECO:0000256" key="2">
    <source>
        <dbReference type="ARBA" id="ARBA00022741"/>
    </source>
</evidence>
<dbReference type="PROSITE" id="PS50893">
    <property type="entry name" value="ABC_TRANSPORTER_2"/>
    <property type="match status" value="1"/>
</dbReference>
<dbReference type="PANTHER" id="PTHR42798:SF7">
    <property type="entry name" value="ALPHA-D-RIBOSE 1-METHYLPHOSPHONATE 5-TRIPHOSPHATE SYNTHASE SUBUNIT PHNL"/>
    <property type="match status" value="1"/>
</dbReference>
<dbReference type="Proteomes" id="UP001075225">
    <property type="component" value="Unassembled WGS sequence"/>
</dbReference>
<dbReference type="Gene3D" id="3.40.50.300">
    <property type="entry name" value="P-loop containing nucleotide triphosphate hydrolases"/>
    <property type="match status" value="1"/>
</dbReference>
<dbReference type="AlphaFoldDB" id="A0A9Q4KLH4"/>
<accession>A0A9Q4KLH4</accession>
<organism evidence="5 6">
    <name type="scientific">Campylobacter ureolyticus</name>
    <dbReference type="NCBI Taxonomy" id="827"/>
    <lineage>
        <taxon>Bacteria</taxon>
        <taxon>Pseudomonadati</taxon>
        <taxon>Campylobacterota</taxon>
        <taxon>Epsilonproteobacteria</taxon>
        <taxon>Campylobacterales</taxon>
        <taxon>Campylobacteraceae</taxon>
        <taxon>Campylobacter</taxon>
    </lineage>
</organism>
<dbReference type="SUPFAM" id="SSF52540">
    <property type="entry name" value="P-loop containing nucleoside triphosphate hydrolases"/>
    <property type="match status" value="1"/>
</dbReference>
<name>A0A9Q4KLH4_9BACT</name>
<reference evidence="5" key="1">
    <citation type="submission" date="2022-12" db="EMBL/GenBank/DDBJ databases">
        <title>Species Delineation and Comparative Genomics within the Campylobacter ureolyticus Complex.</title>
        <authorList>
            <person name="Maki J."/>
            <person name="Howard M."/>
            <person name="Connelly S."/>
            <person name="Hardy D.J."/>
            <person name="Cameron A."/>
        </authorList>
    </citation>
    <scope>NUCLEOTIDE SEQUENCE</scope>
    <source>
        <strain evidence="5">URMC_787</strain>
    </source>
</reference>
<keyword evidence="2" id="KW-0547">Nucleotide-binding</keyword>
<dbReference type="SMART" id="SM00382">
    <property type="entry name" value="AAA"/>
    <property type="match status" value="1"/>
</dbReference>
<protein>
    <submittedName>
        <fullName evidence="5">ATP-binding cassette domain-containing protein</fullName>
    </submittedName>
</protein>
<gene>
    <name evidence="5" type="ORF">O6B32_04140</name>
</gene>
<proteinExistence type="inferred from homology"/>
<dbReference type="GO" id="GO:0016887">
    <property type="term" value="F:ATP hydrolysis activity"/>
    <property type="evidence" value="ECO:0007669"/>
    <property type="project" value="InterPro"/>
</dbReference>
<dbReference type="RefSeq" id="WP_269484586.1">
    <property type="nucleotide sequence ID" value="NZ_JAPXGO010000002.1"/>
</dbReference>
<dbReference type="GO" id="GO:0005524">
    <property type="term" value="F:ATP binding"/>
    <property type="evidence" value="ECO:0007669"/>
    <property type="project" value="UniProtKB-KW"/>
</dbReference>
<dbReference type="InterPro" id="IPR003593">
    <property type="entry name" value="AAA+_ATPase"/>
</dbReference>
<feature type="domain" description="ABC transporter" evidence="4">
    <location>
        <begin position="3"/>
        <end position="217"/>
    </location>
</feature>
<sequence>MDLKIKNLTIKAKNEEKPILEVENFHLKSGENLVVSGESGAGKTTFLNLISLIEIPASGEIWWDKRKISSLNEAKKDEFRSQNFGIVMQNFHLIKNLSAIENILLLNLFLTNKRVSKEFALSLLKEVGVNNPNLKLKFYSRGQMQRIAIIRALATNPKVLILDEPTASLDTKNSKMIINLLTNFTNTTNTTMIIATHDENIKNSFKNILDIKKGVPIKW</sequence>
<evidence type="ECO:0000313" key="6">
    <source>
        <dbReference type="Proteomes" id="UP001075225"/>
    </source>
</evidence>
<dbReference type="PANTHER" id="PTHR42798">
    <property type="entry name" value="LIPOPROTEIN-RELEASING SYSTEM ATP-BINDING PROTEIN LOLD"/>
    <property type="match status" value="1"/>
</dbReference>
<evidence type="ECO:0000259" key="4">
    <source>
        <dbReference type="PROSITE" id="PS50893"/>
    </source>
</evidence>
<evidence type="ECO:0000256" key="1">
    <source>
        <dbReference type="ARBA" id="ARBA00005417"/>
    </source>
</evidence>
<dbReference type="EMBL" id="JAPXGO010000002">
    <property type="protein sequence ID" value="MCZ6159665.1"/>
    <property type="molecule type" value="Genomic_DNA"/>
</dbReference>
<dbReference type="InterPro" id="IPR027417">
    <property type="entry name" value="P-loop_NTPase"/>
</dbReference>
<dbReference type="InterPro" id="IPR003439">
    <property type="entry name" value="ABC_transporter-like_ATP-bd"/>
</dbReference>
<keyword evidence="3 5" id="KW-0067">ATP-binding</keyword>
<evidence type="ECO:0000313" key="5">
    <source>
        <dbReference type="EMBL" id="MCZ6159665.1"/>
    </source>
</evidence>
<dbReference type="Pfam" id="PF00005">
    <property type="entry name" value="ABC_tran"/>
    <property type="match status" value="1"/>
</dbReference>
<comment type="caution">
    <text evidence="5">The sequence shown here is derived from an EMBL/GenBank/DDBJ whole genome shotgun (WGS) entry which is preliminary data.</text>
</comment>
<evidence type="ECO:0000256" key="3">
    <source>
        <dbReference type="ARBA" id="ARBA00022840"/>
    </source>
</evidence>
<comment type="similarity">
    <text evidence="1">Belongs to the ABC transporter superfamily.</text>
</comment>